<dbReference type="EMBL" id="FBWC01000022">
    <property type="protein sequence ID" value="CUX47855.1"/>
    <property type="molecule type" value="Genomic_DNA"/>
</dbReference>
<protein>
    <submittedName>
        <fullName evidence="1">Uncharacterized protein</fullName>
    </submittedName>
</protein>
<organism evidence="1 2">
    <name type="scientific">Agrobacterium tumefaciens str. Kerr 14</name>
    <dbReference type="NCBI Taxonomy" id="1183424"/>
    <lineage>
        <taxon>Bacteria</taxon>
        <taxon>Pseudomonadati</taxon>
        <taxon>Pseudomonadota</taxon>
        <taxon>Alphaproteobacteria</taxon>
        <taxon>Hyphomicrobiales</taxon>
        <taxon>Rhizobiaceae</taxon>
        <taxon>Rhizobium/Agrobacterium group</taxon>
        <taxon>Agrobacterium</taxon>
        <taxon>Agrobacterium tumefaciens complex</taxon>
    </lineage>
</organism>
<proteinExistence type="predicted"/>
<gene>
    <name evidence="1" type="ORF">AGR4C_Lc120050</name>
</gene>
<reference evidence="1 2" key="1">
    <citation type="submission" date="2016-01" db="EMBL/GenBank/DDBJ databases">
        <authorList>
            <person name="Oliw E.H."/>
        </authorList>
    </citation>
    <scope>NUCLEOTIDE SEQUENCE [LARGE SCALE GENOMIC DNA]</scope>
    <source>
        <strain evidence="1 2">Kerr 14</strain>
    </source>
</reference>
<name>A0A1S7R6M7_AGRTU</name>
<accession>A0A1S7R6M7</accession>
<sequence>MVILIEFYISSYGIRYLYSGIGALNFGYESKTARRLY</sequence>
<dbReference type="AlphaFoldDB" id="A0A1S7R6M7"/>
<evidence type="ECO:0000313" key="2">
    <source>
        <dbReference type="Proteomes" id="UP000191897"/>
    </source>
</evidence>
<dbReference type="Proteomes" id="UP000191897">
    <property type="component" value="Unassembled WGS sequence"/>
</dbReference>
<evidence type="ECO:0000313" key="1">
    <source>
        <dbReference type="EMBL" id="CUX47855.1"/>
    </source>
</evidence>